<evidence type="ECO:0000256" key="1">
    <source>
        <dbReference type="ARBA" id="ARBA00006068"/>
    </source>
</evidence>
<dbReference type="Proteomes" id="UP001183629">
    <property type="component" value="Unassembled WGS sequence"/>
</dbReference>
<evidence type="ECO:0000259" key="2">
    <source>
        <dbReference type="Pfam" id="PF03816"/>
    </source>
</evidence>
<reference evidence="3 4" key="1">
    <citation type="submission" date="2023-07" db="EMBL/GenBank/DDBJ databases">
        <title>Sequencing the genomes of 1000 actinobacteria strains.</title>
        <authorList>
            <person name="Klenk H.-P."/>
        </authorList>
    </citation>
    <scope>NUCLEOTIDE SEQUENCE [LARGE SCALE GENOMIC DNA]</scope>
    <source>
        <strain evidence="3 4">DSM 44711</strain>
    </source>
</reference>
<comment type="similarity">
    <text evidence="1">Belongs to the LytR/CpsA/Psr (LCP) family.</text>
</comment>
<dbReference type="PANTHER" id="PTHR33392:SF6">
    <property type="entry name" value="POLYISOPRENYL-TEICHOIC ACID--PEPTIDOGLYCAN TEICHOIC ACID TRANSFERASE TAGU"/>
    <property type="match status" value="1"/>
</dbReference>
<organism evidence="3 4">
    <name type="scientific">Catenuloplanes niger</name>
    <dbReference type="NCBI Taxonomy" id="587534"/>
    <lineage>
        <taxon>Bacteria</taxon>
        <taxon>Bacillati</taxon>
        <taxon>Actinomycetota</taxon>
        <taxon>Actinomycetes</taxon>
        <taxon>Micromonosporales</taxon>
        <taxon>Micromonosporaceae</taxon>
        <taxon>Catenuloplanes</taxon>
    </lineage>
</organism>
<evidence type="ECO:0000313" key="4">
    <source>
        <dbReference type="Proteomes" id="UP001183629"/>
    </source>
</evidence>
<dbReference type="EMBL" id="JAVDYC010000001">
    <property type="protein sequence ID" value="MDR7325251.1"/>
    <property type="molecule type" value="Genomic_DNA"/>
</dbReference>
<evidence type="ECO:0000313" key="3">
    <source>
        <dbReference type="EMBL" id="MDR7325251.1"/>
    </source>
</evidence>
<dbReference type="Pfam" id="PF03816">
    <property type="entry name" value="LytR_cpsA_psr"/>
    <property type="match status" value="1"/>
</dbReference>
<sequence length="372" mass="39720">MKDPLWARLLLGFGLVLSVGSGSTLAVTRTLISQAEESITQTDLIGGTGDAARPAGNDIDGAVNMLLVGIDAREGDQDFRADTIIVLHVPETHDQAYLISIPRDWMVDIPANDEFGFPGATEKINAAFYYGSRLPGTDLEKRGRGTEVLAATLRKHTGIEFNGAAVIDFGGFHSIVHALGGVDMCVAEPAESVHLGVDAKGKLVQGWYNDQVDPPRLEGLPPGSVPLVHEPGCRSMDATRALDYARIRKSLDNGDYGRQQHQQQLIKAIVRKATSSGVLTDLGKLNELVAAAGEAFILDTRGTPVADFFFTLKGVAANDLTLIKTNAGTFNTSAETGAEQLDAESLRMLAAAKDGTLATFLIEHPQFIANSR</sequence>
<accession>A0AAE3ZUQ0</accession>
<dbReference type="Gene3D" id="3.40.630.190">
    <property type="entry name" value="LCP protein"/>
    <property type="match status" value="1"/>
</dbReference>
<name>A0AAE3ZUQ0_9ACTN</name>
<dbReference type="AlphaFoldDB" id="A0AAE3ZUQ0"/>
<dbReference type="InterPro" id="IPR004474">
    <property type="entry name" value="LytR_CpsA_psr"/>
</dbReference>
<dbReference type="InterPro" id="IPR050922">
    <property type="entry name" value="LytR/CpsA/Psr_CW_biosynth"/>
</dbReference>
<feature type="domain" description="Cell envelope-related transcriptional attenuator" evidence="2">
    <location>
        <begin position="80"/>
        <end position="274"/>
    </location>
</feature>
<protein>
    <submittedName>
        <fullName evidence="3">Anionic cell wall polymer biosynthesis LytR-Cps2A-Psr (LCP) family protein</fullName>
    </submittedName>
</protein>
<dbReference type="RefSeq" id="WP_310419813.1">
    <property type="nucleotide sequence ID" value="NZ_JAVDYC010000001.1"/>
</dbReference>
<comment type="caution">
    <text evidence="3">The sequence shown here is derived from an EMBL/GenBank/DDBJ whole genome shotgun (WGS) entry which is preliminary data.</text>
</comment>
<dbReference type="PANTHER" id="PTHR33392">
    <property type="entry name" value="POLYISOPRENYL-TEICHOIC ACID--PEPTIDOGLYCAN TEICHOIC ACID TRANSFERASE TAGU"/>
    <property type="match status" value="1"/>
</dbReference>
<gene>
    <name evidence="3" type="ORF">J2S44_005501</name>
</gene>
<proteinExistence type="inferred from homology"/>
<keyword evidence="4" id="KW-1185">Reference proteome</keyword>